<dbReference type="InterPro" id="IPR036188">
    <property type="entry name" value="FAD/NAD-bd_sf"/>
</dbReference>
<dbReference type="PANTHER" id="PTHR42802:SF1">
    <property type="entry name" value="L-ORNITHINE N(5)-MONOOXYGENASE"/>
    <property type="match status" value="1"/>
</dbReference>
<name>A0ABP7IE01_9ACTN</name>
<keyword evidence="17" id="KW-1185">Reference proteome</keyword>
<dbReference type="EC" id="1.14.13.59" evidence="4"/>
<comment type="catalytic activity">
    <reaction evidence="15">
        <text>L-lysine + NADPH + O2 = N(6)-hydroxy-L-lysine + NADP(+) + H2O</text>
        <dbReference type="Rhea" id="RHEA:23228"/>
        <dbReference type="ChEBI" id="CHEBI:15377"/>
        <dbReference type="ChEBI" id="CHEBI:15379"/>
        <dbReference type="ChEBI" id="CHEBI:32551"/>
        <dbReference type="ChEBI" id="CHEBI:57783"/>
        <dbReference type="ChEBI" id="CHEBI:57820"/>
        <dbReference type="ChEBI" id="CHEBI:58349"/>
        <dbReference type="EC" id="1.14.13.59"/>
    </reaction>
</comment>
<reference evidence="17" key="1">
    <citation type="journal article" date="2019" name="Int. J. Syst. Evol. Microbiol.">
        <title>The Global Catalogue of Microorganisms (GCM) 10K type strain sequencing project: providing services to taxonomists for standard genome sequencing and annotation.</title>
        <authorList>
            <consortium name="The Broad Institute Genomics Platform"/>
            <consortium name="The Broad Institute Genome Sequencing Center for Infectious Disease"/>
            <person name="Wu L."/>
            <person name="Ma J."/>
        </authorList>
    </citation>
    <scope>NUCLEOTIDE SEQUENCE [LARGE SCALE GENOMIC DNA]</scope>
    <source>
        <strain evidence="17">JCM 16908</strain>
    </source>
</reference>
<dbReference type="PRINTS" id="PR00368">
    <property type="entry name" value="FADPNR"/>
</dbReference>
<keyword evidence="10 16" id="KW-0503">Monooxygenase</keyword>
<evidence type="ECO:0000256" key="5">
    <source>
        <dbReference type="ARBA" id="ARBA00016406"/>
    </source>
</evidence>
<comment type="caution">
    <text evidence="16">The sequence shown here is derived from an EMBL/GenBank/DDBJ whole genome shotgun (WGS) entry which is preliminary data.</text>
</comment>
<keyword evidence="6" id="KW-0285">Flavoprotein</keyword>
<evidence type="ECO:0000256" key="10">
    <source>
        <dbReference type="ARBA" id="ARBA00023033"/>
    </source>
</evidence>
<comment type="pathway">
    <text evidence="2">Siderophore biosynthesis.</text>
</comment>
<dbReference type="Gene3D" id="3.50.50.60">
    <property type="entry name" value="FAD/NAD(P)-binding domain"/>
    <property type="match status" value="1"/>
</dbReference>
<keyword evidence="7" id="KW-0274">FAD</keyword>
<accession>A0ABP7IE01</accession>
<protein>
    <recommendedName>
        <fullName evidence="5">L-lysine N6-monooxygenase MbtG</fullName>
        <ecNumber evidence="4">1.14.13.59</ecNumber>
    </recommendedName>
    <alternativeName>
        <fullName evidence="14">Lysine 6-N-hydroxylase</fullName>
    </alternativeName>
    <alternativeName>
        <fullName evidence="13">Lysine N6-hydroxylase</fullName>
    </alternativeName>
    <alternativeName>
        <fullName evidence="11">Lysine-N-oxygenase</fullName>
    </alternativeName>
    <alternativeName>
        <fullName evidence="12">Mycobactin synthase protein G</fullName>
    </alternativeName>
</protein>
<organism evidence="16 17">
    <name type="scientific">Sphaerisporangium flaviroseum</name>
    <dbReference type="NCBI Taxonomy" id="509199"/>
    <lineage>
        <taxon>Bacteria</taxon>
        <taxon>Bacillati</taxon>
        <taxon>Actinomycetota</taxon>
        <taxon>Actinomycetes</taxon>
        <taxon>Streptosporangiales</taxon>
        <taxon>Streptosporangiaceae</taxon>
        <taxon>Sphaerisporangium</taxon>
    </lineage>
</organism>
<evidence type="ECO:0000313" key="17">
    <source>
        <dbReference type="Proteomes" id="UP001500888"/>
    </source>
</evidence>
<evidence type="ECO:0000256" key="14">
    <source>
        <dbReference type="ARBA" id="ARBA00032738"/>
    </source>
</evidence>
<keyword evidence="8" id="KW-0521">NADP</keyword>
<dbReference type="GO" id="GO:0004497">
    <property type="term" value="F:monooxygenase activity"/>
    <property type="evidence" value="ECO:0007669"/>
    <property type="project" value="UniProtKB-KW"/>
</dbReference>
<evidence type="ECO:0000256" key="15">
    <source>
        <dbReference type="ARBA" id="ARBA00048407"/>
    </source>
</evidence>
<evidence type="ECO:0000256" key="12">
    <source>
        <dbReference type="ARBA" id="ARBA00031158"/>
    </source>
</evidence>
<evidence type="ECO:0000256" key="4">
    <source>
        <dbReference type="ARBA" id="ARBA00013076"/>
    </source>
</evidence>
<evidence type="ECO:0000313" key="16">
    <source>
        <dbReference type="EMBL" id="GAA3816072.1"/>
    </source>
</evidence>
<proteinExistence type="inferred from homology"/>
<dbReference type="Proteomes" id="UP001500888">
    <property type="component" value="Unassembled WGS sequence"/>
</dbReference>
<evidence type="ECO:0000256" key="2">
    <source>
        <dbReference type="ARBA" id="ARBA00004924"/>
    </source>
</evidence>
<dbReference type="EMBL" id="BAAAZR010000009">
    <property type="protein sequence ID" value="GAA3816072.1"/>
    <property type="molecule type" value="Genomic_DNA"/>
</dbReference>
<evidence type="ECO:0000256" key="6">
    <source>
        <dbReference type="ARBA" id="ARBA00022630"/>
    </source>
</evidence>
<evidence type="ECO:0000256" key="8">
    <source>
        <dbReference type="ARBA" id="ARBA00022857"/>
    </source>
</evidence>
<evidence type="ECO:0000256" key="1">
    <source>
        <dbReference type="ARBA" id="ARBA00001974"/>
    </source>
</evidence>
<dbReference type="PANTHER" id="PTHR42802">
    <property type="entry name" value="MONOOXYGENASE"/>
    <property type="match status" value="1"/>
</dbReference>
<evidence type="ECO:0000256" key="13">
    <source>
        <dbReference type="ARBA" id="ARBA00032493"/>
    </source>
</evidence>
<keyword evidence="9" id="KW-0560">Oxidoreductase</keyword>
<dbReference type="Pfam" id="PF13434">
    <property type="entry name" value="Lys_Orn_oxgnase"/>
    <property type="match status" value="1"/>
</dbReference>
<gene>
    <name evidence="16" type="ORF">GCM10022226_41010</name>
</gene>
<evidence type="ECO:0000256" key="7">
    <source>
        <dbReference type="ARBA" id="ARBA00022827"/>
    </source>
</evidence>
<dbReference type="InterPro" id="IPR025700">
    <property type="entry name" value="Lys/Orn_oxygenase"/>
</dbReference>
<evidence type="ECO:0000256" key="11">
    <source>
        <dbReference type="ARBA" id="ARBA00029939"/>
    </source>
</evidence>
<dbReference type="PRINTS" id="PR00411">
    <property type="entry name" value="PNDRDTASEI"/>
</dbReference>
<comment type="cofactor">
    <cofactor evidence="1">
        <name>FAD</name>
        <dbReference type="ChEBI" id="CHEBI:57692"/>
    </cofactor>
</comment>
<evidence type="ECO:0000256" key="9">
    <source>
        <dbReference type="ARBA" id="ARBA00023002"/>
    </source>
</evidence>
<comment type="similarity">
    <text evidence="3">Belongs to the lysine N(6)-hydroxylase/L-ornithine N(5)-oxygenase family.</text>
</comment>
<dbReference type="SUPFAM" id="SSF51905">
    <property type="entry name" value="FAD/NAD(P)-binding domain"/>
    <property type="match status" value="2"/>
</dbReference>
<evidence type="ECO:0000256" key="3">
    <source>
        <dbReference type="ARBA" id="ARBA00007588"/>
    </source>
</evidence>
<sequence length="480" mass="52848">MCEVAGIGFGPSNLGLAVALAEHNDDAPTGDRIAAIFFEKQKRFGWHRDMLIDGATVQVSFLKDLVTMRKPSSEFSFLSYLHAKGRLVDFINHKSLFPSRVEFNDYLEWVAGHFPHLVDYDSEVVDVRPVPTGGRIRSLEVSVRTGGPHGELRVRRARSVVVATGLQPVLPPGVTASERIWHSDELLSRIQAMPGGRPRRVVVIGAGQSAAEAVEYVHRVFTHTEVCSVFARYGYSPADDSAFANRVFDPEAVDTYYGAREEVKRTLFGYHRNTNYSVVDVELIDELYRRSYQEKVNGHHRLRMLNLSRVVEARETASGVRVAVESLPTGEIDVLDADVVIYATGYREADVFGLLGEMGEYCLRDDQGRPRVTRDYRVETVDGVDCGIYLQGPTEHTHGISSGLLSTIAVRSAEITRSIAARASAAGRAPVADRLPSAKAGRNGERLIPGHAAAARHPPGELASSEVRAGLRQWLTEEGS</sequence>